<dbReference type="EnsemblPlants" id="KQK96427">
    <property type="protein sequence ID" value="KQK96427"/>
    <property type="gene ID" value="SETIT_011543mg"/>
</dbReference>
<dbReference type="EMBL" id="AGNK02004126">
    <property type="status" value="NOT_ANNOTATED_CDS"/>
    <property type="molecule type" value="Genomic_DNA"/>
</dbReference>
<reference evidence="1" key="2">
    <citation type="submission" date="2018-08" db="UniProtKB">
        <authorList>
            <consortium name="EnsemblPlants"/>
        </authorList>
    </citation>
    <scope>IDENTIFICATION</scope>
    <source>
        <strain evidence="1">Yugu1</strain>
    </source>
</reference>
<organism evidence="1 2">
    <name type="scientific">Setaria italica</name>
    <name type="common">Foxtail millet</name>
    <name type="synonym">Panicum italicum</name>
    <dbReference type="NCBI Taxonomy" id="4555"/>
    <lineage>
        <taxon>Eukaryota</taxon>
        <taxon>Viridiplantae</taxon>
        <taxon>Streptophyta</taxon>
        <taxon>Embryophyta</taxon>
        <taxon>Tracheophyta</taxon>
        <taxon>Spermatophyta</taxon>
        <taxon>Magnoliopsida</taxon>
        <taxon>Liliopsida</taxon>
        <taxon>Poales</taxon>
        <taxon>Poaceae</taxon>
        <taxon>PACMAD clade</taxon>
        <taxon>Panicoideae</taxon>
        <taxon>Panicodae</taxon>
        <taxon>Paniceae</taxon>
        <taxon>Cenchrinae</taxon>
        <taxon>Setaria</taxon>
    </lineage>
</organism>
<dbReference type="Proteomes" id="UP000004995">
    <property type="component" value="Unassembled WGS sequence"/>
</dbReference>
<keyword evidence="2" id="KW-1185">Reference proteome</keyword>
<proteinExistence type="predicted"/>
<accession>K3YBE9</accession>
<reference evidence="2" key="1">
    <citation type="journal article" date="2012" name="Nat. Biotechnol.">
        <title>Reference genome sequence of the model plant Setaria.</title>
        <authorList>
            <person name="Bennetzen J.L."/>
            <person name="Schmutz J."/>
            <person name="Wang H."/>
            <person name="Percifield R."/>
            <person name="Hawkins J."/>
            <person name="Pontaroli A.C."/>
            <person name="Estep M."/>
            <person name="Feng L."/>
            <person name="Vaughn J.N."/>
            <person name="Grimwood J."/>
            <person name="Jenkins J."/>
            <person name="Barry K."/>
            <person name="Lindquist E."/>
            <person name="Hellsten U."/>
            <person name="Deshpande S."/>
            <person name="Wang X."/>
            <person name="Wu X."/>
            <person name="Mitros T."/>
            <person name="Triplett J."/>
            <person name="Yang X."/>
            <person name="Ye C.Y."/>
            <person name="Mauro-Herrera M."/>
            <person name="Wang L."/>
            <person name="Li P."/>
            <person name="Sharma M."/>
            <person name="Sharma R."/>
            <person name="Ronald P.C."/>
            <person name="Panaud O."/>
            <person name="Kellogg E.A."/>
            <person name="Brutnell T.P."/>
            <person name="Doust A.N."/>
            <person name="Tuskan G.A."/>
            <person name="Rokhsar D."/>
            <person name="Devos K.M."/>
        </authorList>
    </citation>
    <scope>NUCLEOTIDE SEQUENCE [LARGE SCALE GENOMIC DNA]</scope>
    <source>
        <strain evidence="2">cv. Yugu1</strain>
    </source>
</reference>
<dbReference type="Gramene" id="KQK96427">
    <property type="protein sequence ID" value="KQK96427"/>
    <property type="gene ID" value="SETIT_011543mg"/>
</dbReference>
<dbReference type="HOGENOM" id="CLU_2744855_0_0_1"/>
<name>K3YBE9_SETIT</name>
<sequence length="71" mass="8093">MNAWLQKQLCILNESSLFIRTSKSKCLTILNLQTIVSCLLLAYKVLVLNELEVTLSKSESIYTNKFVRNVA</sequence>
<evidence type="ECO:0000313" key="1">
    <source>
        <dbReference type="EnsemblPlants" id="KQK96427"/>
    </source>
</evidence>
<protein>
    <submittedName>
        <fullName evidence="1">Uncharacterized protein</fullName>
    </submittedName>
</protein>
<evidence type="ECO:0000313" key="2">
    <source>
        <dbReference type="Proteomes" id="UP000004995"/>
    </source>
</evidence>
<dbReference type="InParanoid" id="K3YBE9"/>
<dbReference type="AlphaFoldDB" id="K3YBE9"/>